<dbReference type="InterPro" id="IPR052072">
    <property type="entry name" value="Vascular_dev_regulator"/>
</dbReference>
<organism evidence="2 3">
    <name type="scientific">Haematococcus lacustris</name>
    <name type="common">Green alga</name>
    <name type="synonym">Haematococcus pluvialis</name>
    <dbReference type="NCBI Taxonomy" id="44745"/>
    <lineage>
        <taxon>Eukaryota</taxon>
        <taxon>Viridiplantae</taxon>
        <taxon>Chlorophyta</taxon>
        <taxon>core chlorophytes</taxon>
        <taxon>Chlorophyceae</taxon>
        <taxon>CS clade</taxon>
        <taxon>Chlamydomonadales</taxon>
        <taxon>Haematococcaceae</taxon>
        <taxon>Haematococcus</taxon>
    </lineage>
</organism>
<reference evidence="2 3" key="1">
    <citation type="submission" date="2020-02" db="EMBL/GenBank/DDBJ databases">
        <title>Draft genome sequence of Haematococcus lacustris strain NIES-144.</title>
        <authorList>
            <person name="Morimoto D."/>
            <person name="Nakagawa S."/>
            <person name="Yoshida T."/>
            <person name="Sawayama S."/>
        </authorList>
    </citation>
    <scope>NUCLEOTIDE SEQUENCE [LARGE SCALE GENOMIC DNA]</scope>
    <source>
        <strain evidence="2 3">NIES-144</strain>
    </source>
</reference>
<sequence length="108" mass="12257">GSLRCLQEQHVPRILIKCLFKQLLAFVDAQLFNQLLLRPDCCCASNARHVLSGLRLLDQWLVVGAGDGLMRALYQELRHIRQGRTVVEVLRMLDTPQLYAPLALPSHL</sequence>
<protein>
    <submittedName>
        <fullName evidence="2">Dilute domain-containing protein</fullName>
    </submittedName>
</protein>
<dbReference type="Proteomes" id="UP000485058">
    <property type="component" value="Unassembled WGS sequence"/>
</dbReference>
<dbReference type="EMBL" id="BLLF01004254">
    <property type="protein sequence ID" value="GFH29243.1"/>
    <property type="molecule type" value="Genomic_DNA"/>
</dbReference>
<dbReference type="PANTHER" id="PTHR16027">
    <property type="entry name" value="DILUTE DOMAIN-CONTAINING PROTEIN YPR089W"/>
    <property type="match status" value="1"/>
</dbReference>
<gene>
    <name evidence="2" type="ORF">HaLaN_27876</name>
</gene>
<comment type="caution">
    <text evidence="2">The sequence shown here is derived from an EMBL/GenBank/DDBJ whole genome shotgun (WGS) entry which is preliminary data.</text>
</comment>
<feature type="domain" description="Dilute" evidence="1">
    <location>
        <begin position="1"/>
        <end position="108"/>
    </location>
</feature>
<feature type="non-terminal residue" evidence="2">
    <location>
        <position position="108"/>
    </location>
</feature>
<evidence type="ECO:0000259" key="1">
    <source>
        <dbReference type="PROSITE" id="PS51126"/>
    </source>
</evidence>
<dbReference type="Pfam" id="PF01843">
    <property type="entry name" value="DIL"/>
    <property type="match status" value="1"/>
</dbReference>
<proteinExistence type="predicted"/>
<evidence type="ECO:0000313" key="2">
    <source>
        <dbReference type="EMBL" id="GFH29243.1"/>
    </source>
</evidence>
<dbReference type="PANTHER" id="PTHR16027:SF6">
    <property type="entry name" value="DILUTE DOMAIN-CONTAINING PROTEIN"/>
    <property type="match status" value="1"/>
</dbReference>
<accession>A0A6A0A9Y9</accession>
<dbReference type="InterPro" id="IPR002710">
    <property type="entry name" value="Dilute_dom"/>
</dbReference>
<feature type="non-terminal residue" evidence="2">
    <location>
        <position position="1"/>
    </location>
</feature>
<evidence type="ECO:0000313" key="3">
    <source>
        <dbReference type="Proteomes" id="UP000485058"/>
    </source>
</evidence>
<dbReference type="PROSITE" id="PS51126">
    <property type="entry name" value="DILUTE"/>
    <property type="match status" value="1"/>
</dbReference>
<keyword evidence="3" id="KW-1185">Reference proteome</keyword>
<name>A0A6A0A9Y9_HAELA</name>
<dbReference type="AlphaFoldDB" id="A0A6A0A9Y9"/>